<proteinExistence type="predicted"/>
<reference evidence="1" key="1">
    <citation type="submission" date="2021-08" db="EMBL/GenBank/DDBJ databases">
        <title>The first chromosome-level gecko genome reveals the dynamic sex chromosomes of Neotropical dwarf geckos (Sphaerodactylidae: Sphaerodactylus).</title>
        <authorList>
            <person name="Pinto B.J."/>
            <person name="Keating S.E."/>
            <person name="Gamble T."/>
        </authorList>
    </citation>
    <scope>NUCLEOTIDE SEQUENCE</scope>
    <source>
        <strain evidence="1">TG3544</strain>
    </source>
</reference>
<keyword evidence="2" id="KW-1185">Reference proteome</keyword>
<protein>
    <submittedName>
        <fullName evidence="1">Sulfhydryl oxidase 2</fullName>
    </submittedName>
</protein>
<evidence type="ECO:0000313" key="1">
    <source>
        <dbReference type="EMBL" id="KAH7998704.1"/>
    </source>
</evidence>
<dbReference type="Proteomes" id="UP000827872">
    <property type="component" value="Linkage Group LG12"/>
</dbReference>
<accession>A0ACB8F1I3</accession>
<organism evidence="1 2">
    <name type="scientific">Sphaerodactylus townsendi</name>
    <dbReference type="NCBI Taxonomy" id="933632"/>
    <lineage>
        <taxon>Eukaryota</taxon>
        <taxon>Metazoa</taxon>
        <taxon>Chordata</taxon>
        <taxon>Craniata</taxon>
        <taxon>Vertebrata</taxon>
        <taxon>Euteleostomi</taxon>
        <taxon>Lepidosauria</taxon>
        <taxon>Squamata</taxon>
        <taxon>Bifurcata</taxon>
        <taxon>Gekkota</taxon>
        <taxon>Sphaerodactylidae</taxon>
        <taxon>Sphaerodactylus</taxon>
    </lineage>
</organism>
<sequence>MWLISLPLDRIPYDAILDLVNNKMRISGLFLTSRIQWVGCQGSRPELRGYPCSFWKLFHTLTVQAAVRPETLHKTGVWQTLIQKLYLITRRFE</sequence>
<evidence type="ECO:0000313" key="2">
    <source>
        <dbReference type="Proteomes" id="UP000827872"/>
    </source>
</evidence>
<gene>
    <name evidence="1" type="primary">QSOX2_1</name>
    <name evidence="1" type="ORF">K3G42_019130</name>
</gene>
<dbReference type="EMBL" id="CM037625">
    <property type="protein sequence ID" value="KAH7998704.1"/>
    <property type="molecule type" value="Genomic_DNA"/>
</dbReference>
<name>A0ACB8F1I3_9SAUR</name>
<comment type="caution">
    <text evidence="1">The sequence shown here is derived from an EMBL/GenBank/DDBJ whole genome shotgun (WGS) entry which is preliminary data.</text>
</comment>